<comment type="caution">
    <text evidence="1">The sequence shown here is derived from an EMBL/GenBank/DDBJ whole genome shotgun (WGS) entry which is preliminary data.</text>
</comment>
<accession>A0A9Q1G4E5</accession>
<reference evidence="1" key="1">
    <citation type="journal article" date="2023" name="Science">
        <title>Genome structures resolve the early diversification of teleost fishes.</title>
        <authorList>
            <person name="Parey E."/>
            <person name="Louis A."/>
            <person name="Montfort J."/>
            <person name="Bouchez O."/>
            <person name="Roques C."/>
            <person name="Iampietro C."/>
            <person name="Lluch J."/>
            <person name="Castinel A."/>
            <person name="Donnadieu C."/>
            <person name="Desvignes T."/>
            <person name="Floi Bucao C."/>
            <person name="Jouanno E."/>
            <person name="Wen M."/>
            <person name="Mejri S."/>
            <person name="Dirks R."/>
            <person name="Jansen H."/>
            <person name="Henkel C."/>
            <person name="Chen W.J."/>
            <person name="Zahm M."/>
            <person name="Cabau C."/>
            <person name="Klopp C."/>
            <person name="Thompson A.W."/>
            <person name="Robinson-Rechavi M."/>
            <person name="Braasch I."/>
            <person name="Lecointre G."/>
            <person name="Bobe J."/>
            <person name="Postlethwait J.H."/>
            <person name="Berthelot C."/>
            <person name="Roest Crollius H."/>
            <person name="Guiguen Y."/>
        </authorList>
    </citation>
    <scope>NUCLEOTIDE SEQUENCE</scope>
    <source>
        <strain evidence="1">WJC10195</strain>
    </source>
</reference>
<proteinExistence type="predicted"/>
<dbReference type="EMBL" id="JAINUF010000002">
    <property type="protein sequence ID" value="KAJ8374803.1"/>
    <property type="molecule type" value="Genomic_DNA"/>
</dbReference>
<dbReference type="Proteomes" id="UP001152622">
    <property type="component" value="Chromosome 2"/>
</dbReference>
<sequence>MTRRRCHEHRWWCGIHAPPLGFGRLFEHYKQFAIKRLGRCSADGRRGSLGGRTESVSVLVLRVHAAARPCAAGHRVPSPAGARYGSPARWAAELPSSPGLPRLINPLSAMAAAALVDSLMTGGTVYNVTALAVTDATLRPVTLVARRSCALSMCLRVERFHCYLDNRYRCNDTQRVAQNRSECRPGLSPDQRGKR</sequence>
<dbReference type="AlphaFoldDB" id="A0A9Q1G4E5"/>
<protein>
    <submittedName>
        <fullName evidence="1">Uncharacterized protein</fullName>
    </submittedName>
</protein>
<name>A0A9Q1G4E5_SYNKA</name>
<evidence type="ECO:0000313" key="2">
    <source>
        <dbReference type="Proteomes" id="UP001152622"/>
    </source>
</evidence>
<keyword evidence="2" id="KW-1185">Reference proteome</keyword>
<evidence type="ECO:0000313" key="1">
    <source>
        <dbReference type="EMBL" id="KAJ8374803.1"/>
    </source>
</evidence>
<organism evidence="1 2">
    <name type="scientific">Synaphobranchus kaupii</name>
    <name type="common">Kaup's arrowtooth eel</name>
    <dbReference type="NCBI Taxonomy" id="118154"/>
    <lineage>
        <taxon>Eukaryota</taxon>
        <taxon>Metazoa</taxon>
        <taxon>Chordata</taxon>
        <taxon>Craniata</taxon>
        <taxon>Vertebrata</taxon>
        <taxon>Euteleostomi</taxon>
        <taxon>Actinopterygii</taxon>
        <taxon>Neopterygii</taxon>
        <taxon>Teleostei</taxon>
        <taxon>Anguilliformes</taxon>
        <taxon>Synaphobranchidae</taxon>
        <taxon>Synaphobranchus</taxon>
    </lineage>
</organism>
<gene>
    <name evidence="1" type="ORF">SKAU_G00053830</name>
</gene>